<evidence type="ECO:0000313" key="1">
    <source>
        <dbReference type="EMBL" id="TRO81122.1"/>
    </source>
</evidence>
<protein>
    <submittedName>
        <fullName evidence="1">Uncharacterized protein</fullName>
    </submittedName>
</protein>
<comment type="caution">
    <text evidence="1">The sequence shown here is derived from an EMBL/GenBank/DDBJ whole genome shotgun (WGS) entry which is preliminary data.</text>
</comment>
<name>A0A550JD81_9BACT</name>
<dbReference type="Proteomes" id="UP000317155">
    <property type="component" value="Unassembled WGS sequence"/>
</dbReference>
<dbReference type="RefSeq" id="WP_092057849.1">
    <property type="nucleotide sequence ID" value="NZ_FOJJ01000038.1"/>
</dbReference>
<proteinExistence type="predicted"/>
<sequence length="257" mass="28227">MAIAADPERAFFLPRPEEPLPEGYARIYFGAEFCPWLLPTPEAAERACRAAHSDGRTFTLVTPVLIEPVLPRLRSLLVAAARWLQAGDELLISDWGALEPARSLIPDIPIILGRALSGQKRGPRILDLELTAEQRAYFRQSRWHGRESAALLAELGIHRVELDNLLQGLAPLPPGLRASLHHPYAMVTSGRHCPFREEPGGADCPAPCGEVFTLSCDETAIPLLQGGNTQFLRHDSLPADLAALGIDRLVCHPRLPR</sequence>
<dbReference type="EMBL" id="VJVV01000006">
    <property type="protein sequence ID" value="TRO81122.1"/>
    <property type="molecule type" value="Genomic_DNA"/>
</dbReference>
<gene>
    <name evidence="1" type="ORF">FL622_09440</name>
</gene>
<evidence type="ECO:0000313" key="2">
    <source>
        <dbReference type="Proteomes" id="UP000317155"/>
    </source>
</evidence>
<keyword evidence="2" id="KW-1185">Reference proteome</keyword>
<dbReference type="OrthoDB" id="5401561at2"/>
<accession>A0A550JD81</accession>
<organism evidence="1 2">
    <name type="scientific">Trichloromonas acetexigens</name>
    <dbReference type="NCBI Taxonomy" id="38815"/>
    <lineage>
        <taxon>Bacteria</taxon>
        <taxon>Pseudomonadati</taxon>
        <taxon>Thermodesulfobacteriota</taxon>
        <taxon>Desulfuromonadia</taxon>
        <taxon>Desulfuromonadales</taxon>
        <taxon>Trichloromonadaceae</taxon>
        <taxon>Trichloromonas</taxon>
    </lineage>
</organism>
<reference evidence="1 2" key="1">
    <citation type="submission" date="2019-07" db="EMBL/GenBank/DDBJ databases">
        <title>Insights of Desulfuromonas acetexigens electromicrobiology.</title>
        <authorList>
            <person name="Katuri K."/>
            <person name="Sapireddy V."/>
            <person name="Shaw D.R."/>
            <person name="Saikaly P."/>
        </authorList>
    </citation>
    <scope>NUCLEOTIDE SEQUENCE [LARGE SCALE GENOMIC DNA]</scope>
    <source>
        <strain evidence="1 2">2873</strain>
    </source>
</reference>
<dbReference type="AlphaFoldDB" id="A0A550JD81"/>